<organism evidence="1">
    <name type="scientific">marine metagenome</name>
    <dbReference type="NCBI Taxonomy" id="408172"/>
    <lineage>
        <taxon>unclassified sequences</taxon>
        <taxon>metagenomes</taxon>
        <taxon>ecological metagenomes</taxon>
    </lineage>
</organism>
<gene>
    <name evidence="1" type="ORF">METZ01_LOCUS363224</name>
</gene>
<name>A0A382SK74_9ZZZZ</name>
<dbReference type="AlphaFoldDB" id="A0A382SK74"/>
<dbReference type="SUPFAM" id="SSF47336">
    <property type="entry name" value="ACP-like"/>
    <property type="match status" value="1"/>
</dbReference>
<evidence type="ECO:0008006" key="2">
    <source>
        <dbReference type="Google" id="ProtNLM"/>
    </source>
</evidence>
<dbReference type="EMBL" id="UINC01129761">
    <property type="protein sequence ID" value="SVD10370.1"/>
    <property type="molecule type" value="Genomic_DNA"/>
</dbReference>
<proteinExistence type="predicted"/>
<dbReference type="InterPro" id="IPR036736">
    <property type="entry name" value="ACP-like_sf"/>
</dbReference>
<dbReference type="Gene3D" id="1.10.1200.10">
    <property type="entry name" value="ACP-like"/>
    <property type="match status" value="1"/>
</dbReference>
<evidence type="ECO:0000313" key="1">
    <source>
        <dbReference type="EMBL" id="SVD10370.1"/>
    </source>
</evidence>
<sequence>MTGLNNEIDSKLEKLLKETFEIDKISLNFSMDDIPEWDSFKHIELIIAIEKEFKIKLEYTDTTEMVSIPIIKSKILKLLNDK</sequence>
<reference evidence="1" key="1">
    <citation type="submission" date="2018-05" db="EMBL/GenBank/DDBJ databases">
        <authorList>
            <person name="Lanie J.A."/>
            <person name="Ng W.-L."/>
            <person name="Kazmierczak K.M."/>
            <person name="Andrzejewski T.M."/>
            <person name="Davidsen T.M."/>
            <person name="Wayne K.J."/>
            <person name="Tettelin H."/>
            <person name="Glass J.I."/>
            <person name="Rusch D."/>
            <person name="Podicherti R."/>
            <person name="Tsui H.-C.T."/>
            <person name="Winkler M.E."/>
        </authorList>
    </citation>
    <scope>NUCLEOTIDE SEQUENCE</scope>
</reference>
<accession>A0A382SK74</accession>
<protein>
    <recommendedName>
        <fullName evidence="2">Carrier domain-containing protein</fullName>
    </recommendedName>
</protein>